<sequence>MKAVHSNWTMPRKAAAGIYYSDDFDLLTTILSALKWREKNGEIKMVTDSEGLRYYSERGMCGIWDEIGTELDNIPETIDPKTFWAAGKIYSLIYSGTPTAVIDTDFIVWDRIAFDNIGELAVIHDEDIYPDVYPDIAHFNMKQGYIFDPDLDWRVRPANTAFYVIKNRELADRYTGEAVRFMENSVNGDGLTYMVFAEQRLLSMTAKLMGVDMYIISTLDRLFKDGERWFTHTWGMKQQMRDNAALRADFCMRCIRRIISDFPEYENMLRGIDELKPYF</sequence>
<feature type="domain" description="DUF6734" evidence="1">
    <location>
        <begin position="1"/>
        <end position="206"/>
    </location>
</feature>
<evidence type="ECO:0000313" key="2">
    <source>
        <dbReference type="EMBL" id="HIU57432.1"/>
    </source>
</evidence>
<name>A0A9D1MCD0_9FIRM</name>
<reference evidence="2" key="1">
    <citation type="submission" date="2020-10" db="EMBL/GenBank/DDBJ databases">
        <authorList>
            <person name="Gilroy R."/>
        </authorList>
    </citation>
    <scope>NUCLEOTIDE SEQUENCE</scope>
    <source>
        <strain evidence="2">USAMLcec3-3695</strain>
    </source>
</reference>
<evidence type="ECO:0000259" key="1">
    <source>
        <dbReference type="Pfam" id="PF20508"/>
    </source>
</evidence>
<dbReference type="EMBL" id="DVNB01000068">
    <property type="protein sequence ID" value="HIU57432.1"/>
    <property type="molecule type" value="Genomic_DNA"/>
</dbReference>
<dbReference type="InterPro" id="IPR046621">
    <property type="entry name" value="DUF6734"/>
</dbReference>
<dbReference type="AlphaFoldDB" id="A0A9D1MCD0"/>
<accession>A0A9D1MCD0</accession>
<organism evidence="2 3">
    <name type="scientific">Candidatus Ornithomonoglobus merdipullorum</name>
    <dbReference type="NCBI Taxonomy" id="2840895"/>
    <lineage>
        <taxon>Bacteria</taxon>
        <taxon>Bacillati</taxon>
        <taxon>Bacillota</taxon>
        <taxon>Clostridia</taxon>
        <taxon>Candidatus Ornithomonoglobus</taxon>
    </lineage>
</organism>
<reference evidence="2" key="2">
    <citation type="journal article" date="2021" name="PeerJ">
        <title>Extensive microbial diversity within the chicken gut microbiome revealed by metagenomics and culture.</title>
        <authorList>
            <person name="Gilroy R."/>
            <person name="Ravi A."/>
            <person name="Getino M."/>
            <person name="Pursley I."/>
            <person name="Horton D.L."/>
            <person name="Alikhan N.F."/>
            <person name="Baker D."/>
            <person name="Gharbi K."/>
            <person name="Hall N."/>
            <person name="Watson M."/>
            <person name="Adriaenssens E.M."/>
            <person name="Foster-Nyarko E."/>
            <person name="Jarju S."/>
            <person name="Secka A."/>
            <person name="Antonio M."/>
            <person name="Oren A."/>
            <person name="Chaudhuri R.R."/>
            <person name="La Ragione R."/>
            <person name="Hildebrand F."/>
            <person name="Pallen M.J."/>
        </authorList>
    </citation>
    <scope>NUCLEOTIDE SEQUENCE</scope>
    <source>
        <strain evidence="2">USAMLcec3-3695</strain>
    </source>
</reference>
<dbReference type="Pfam" id="PF20508">
    <property type="entry name" value="DUF6734"/>
    <property type="match status" value="1"/>
</dbReference>
<dbReference type="Proteomes" id="UP000824109">
    <property type="component" value="Unassembled WGS sequence"/>
</dbReference>
<evidence type="ECO:0000313" key="3">
    <source>
        <dbReference type="Proteomes" id="UP000824109"/>
    </source>
</evidence>
<proteinExistence type="predicted"/>
<gene>
    <name evidence="2" type="ORF">IAA61_06425</name>
</gene>
<comment type="caution">
    <text evidence="2">The sequence shown here is derived from an EMBL/GenBank/DDBJ whole genome shotgun (WGS) entry which is preliminary data.</text>
</comment>
<protein>
    <recommendedName>
        <fullName evidence="1">DUF6734 domain-containing protein</fullName>
    </recommendedName>
</protein>